<accession>A0A0A9WKN0</accession>
<dbReference type="SMART" id="SM00645">
    <property type="entry name" value="Pept_C1"/>
    <property type="match status" value="1"/>
</dbReference>
<dbReference type="SUPFAM" id="SSF54001">
    <property type="entry name" value="Cysteine proteinases"/>
    <property type="match status" value="1"/>
</dbReference>
<dbReference type="AlphaFoldDB" id="A0A0A9WKN0"/>
<reference evidence="4" key="1">
    <citation type="journal article" date="2014" name="PLoS ONE">
        <title>Transcriptome-Based Identification of ABC Transporters in the Western Tarnished Plant Bug Lygus hesperus.</title>
        <authorList>
            <person name="Hull J.J."/>
            <person name="Chaney K."/>
            <person name="Geib S.M."/>
            <person name="Fabrick J.A."/>
            <person name="Brent C.S."/>
            <person name="Walsh D."/>
            <person name="Lavine L.C."/>
        </authorList>
    </citation>
    <scope>NUCLEOTIDE SEQUENCE</scope>
</reference>
<dbReference type="Pfam" id="PF00112">
    <property type="entry name" value="Peptidase_C1"/>
    <property type="match status" value="1"/>
</dbReference>
<gene>
    <name evidence="4" type="primary">cpr-1</name>
    <name evidence="4" type="ORF">CM83_35005</name>
</gene>
<dbReference type="GO" id="GO:0008234">
    <property type="term" value="F:cysteine-type peptidase activity"/>
    <property type="evidence" value="ECO:0007669"/>
    <property type="project" value="InterPro"/>
</dbReference>
<evidence type="ECO:0000313" key="4">
    <source>
        <dbReference type="EMBL" id="JAG05415.1"/>
    </source>
</evidence>
<dbReference type="InterPro" id="IPR000668">
    <property type="entry name" value="Peptidase_C1A_C"/>
</dbReference>
<dbReference type="GO" id="GO:0006508">
    <property type="term" value="P:proteolysis"/>
    <property type="evidence" value="ECO:0007669"/>
    <property type="project" value="InterPro"/>
</dbReference>
<dbReference type="InterPro" id="IPR038765">
    <property type="entry name" value="Papain-like_cys_pep_sf"/>
</dbReference>
<comment type="similarity">
    <text evidence="1">Belongs to the peptidase C1 family.</text>
</comment>
<dbReference type="PANTHER" id="PTHR12411">
    <property type="entry name" value="CYSTEINE PROTEASE FAMILY C1-RELATED"/>
    <property type="match status" value="1"/>
</dbReference>
<feature type="chain" id="PRO_5018686191" evidence="2">
    <location>
        <begin position="23"/>
        <end position="276"/>
    </location>
</feature>
<reference evidence="4" key="2">
    <citation type="submission" date="2014-07" db="EMBL/GenBank/DDBJ databases">
        <authorList>
            <person name="Hull J."/>
        </authorList>
    </citation>
    <scope>NUCLEOTIDE SEQUENCE</scope>
</reference>
<dbReference type="Gene3D" id="3.90.70.10">
    <property type="entry name" value="Cysteine proteinases"/>
    <property type="match status" value="1"/>
</dbReference>
<dbReference type="InterPro" id="IPR013128">
    <property type="entry name" value="Peptidase_C1A"/>
</dbReference>
<sequence length="276" mass="30573">MFSHILITKMCIYLAIFLPVVCSEGRVGVLPVLNVTGLFYGGAGPNVSLPISYDWRSSHGRCVDSPFDSGNCEASWAIAVASAATDRSCMEGSPGFTPTRVLSCCGKCGVGCYGGYPWMALQFLTKQGSSTPSCQPMEALETTHIRSLTPFCPLRYCQNFNQDYTHVFTKGAYLVRNIDNEIFTNGPVVAYIDLHDEFLDYSGGVYEAKNEQPIGKLTVKLLGWGIENGKRFWIGENSWGTEWGEKGYFRIRRGTNTASIERNVMAPLIRDQKTKH</sequence>
<feature type="domain" description="Peptidase C1A papain C-terminal" evidence="3">
    <location>
        <begin position="49"/>
        <end position="268"/>
    </location>
</feature>
<proteinExistence type="inferred from homology"/>
<organism evidence="4">
    <name type="scientific">Lygus hesperus</name>
    <name type="common">Western plant bug</name>
    <dbReference type="NCBI Taxonomy" id="30085"/>
    <lineage>
        <taxon>Eukaryota</taxon>
        <taxon>Metazoa</taxon>
        <taxon>Ecdysozoa</taxon>
        <taxon>Arthropoda</taxon>
        <taxon>Hexapoda</taxon>
        <taxon>Insecta</taxon>
        <taxon>Pterygota</taxon>
        <taxon>Neoptera</taxon>
        <taxon>Paraneoptera</taxon>
        <taxon>Hemiptera</taxon>
        <taxon>Heteroptera</taxon>
        <taxon>Panheteroptera</taxon>
        <taxon>Cimicomorpha</taxon>
        <taxon>Miridae</taxon>
        <taxon>Mirini</taxon>
        <taxon>Lygus</taxon>
    </lineage>
</organism>
<evidence type="ECO:0000256" key="2">
    <source>
        <dbReference type="SAM" id="SignalP"/>
    </source>
</evidence>
<protein>
    <submittedName>
        <fullName evidence="4">Gut-specific cysteine proteinase</fullName>
    </submittedName>
</protein>
<name>A0A0A9WKN0_LYGHE</name>
<evidence type="ECO:0000259" key="3">
    <source>
        <dbReference type="SMART" id="SM00645"/>
    </source>
</evidence>
<dbReference type="EMBL" id="GBHO01038189">
    <property type="protein sequence ID" value="JAG05415.1"/>
    <property type="molecule type" value="Transcribed_RNA"/>
</dbReference>
<feature type="signal peptide" evidence="2">
    <location>
        <begin position="1"/>
        <end position="22"/>
    </location>
</feature>
<keyword evidence="2" id="KW-0732">Signal</keyword>
<evidence type="ECO:0000256" key="1">
    <source>
        <dbReference type="ARBA" id="ARBA00008455"/>
    </source>
</evidence>